<reference evidence="1 2" key="1">
    <citation type="submission" date="2019-05" db="EMBL/GenBank/DDBJ databases">
        <authorList>
            <person name="Zhang J.-Y."/>
            <person name="Feg X."/>
            <person name="Du Z.-J."/>
        </authorList>
    </citation>
    <scope>NUCLEOTIDE SEQUENCE [LARGE SCALE GENOMIC DNA]</scope>
    <source>
        <strain evidence="1 2">RZ26</strain>
    </source>
</reference>
<protein>
    <submittedName>
        <fullName evidence="1">Uncharacterized protein</fullName>
    </submittedName>
</protein>
<evidence type="ECO:0000313" key="1">
    <source>
        <dbReference type="EMBL" id="TMM57390.1"/>
    </source>
</evidence>
<dbReference type="AlphaFoldDB" id="A0A5S3PRM8"/>
<accession>A0A5S3PRM8</accession>
<name>A0A5S3PRM8_9FLAO</name>
<organism evidence="1 2">
    <name type="scientific">Maribacter algarum</name>
    <name type="common">ex Zhang et al. 2020</name>
    <dbReference type="NCBI Taxonomy" id="2578118"/>
    <lineage>
        <taxon>Bacteria</taxon>
        <taxon>Pseudomonadati</taxon>
        <taxon>Bacteroidota</taxon>
        <taxon>Flavobacteriia</taxon>
        <taxon>Flavobacteriales</taxon>
        <taxon>Flavobacteriaceae</taxon>
        <taxon>Maribacter</taxon>
    </lineage>
</organism>
<dbReference type="RefSeq" id="WP_138658387.1">
    <property type="nucleotide sequence ID" value="NZ_VATY01000002.1"/>
</dbReference>
<comment type="caution">
    <text evidence="1">The sequence shown here is derived from an EMBL/GenBank/DDBJ whole genome shotgun (WGS) entry which is preliminary data.</text>
</comment>
<proteinExistence type="predicted"/>
<dbReference type="OrthoDB" id="282517at2"/>
<evidence type="ECO:0000313" key="2">
    <source>
        <dbReference type="Proteomes" id="UP000310314"/>
    </source>
</evidence>
<sequence>MENHFQLSDLEFEKLFERCELDPSLFSHEAHLRLAWIHISTYGIDVAVSNIQSQIKAFVKQVGAEDKYNATLTVAAIRAVYHFMLKSESTNFKDFIKEFPRLKNNFKELIDTHYGFDIFNSKQAKTAFLEPDLLPFD</sequence>
<gene>
    <name evidence="1" type="ORF">FEE95_12965</name>
</gene>
<keyword evidence="2" id="KW-1185">Reference proteome</keyword>
<dbReference type="Proteomes" id="UP000310314">
    <property type="component" value="Unassembled WGS sequence"/>
</dbReference>
<dbReference type="EMBL" id="VATY01000002">
    <property type="protein sequence ID" value="TMM57390.1"/>
    <property type="molecule type" value="Genomic_DNA"/>
</dbReference>